<reference evidence="2 3" key="1">
    <citation type="submission" date="2016-01" db="EMBL/GenBank/DDBJ databases">
        <authorList>
            <person name="Oliw E.H."/>
        </authorList>
    </citation>
    <scope>NUCLEOTIDE SEQUENCE [LARGE SCALE GENOMIC DNA]</scope>
    <source>
        <strain evidence="2 3">MJR7757A</strain>
    </source>
</reference>
<proteinExistence type="predicted"/>
<dbReference type="NCBIfam" id="TIGR02893">
    <property type="entry name" value="spore_yabQ"/>
    <property type="match status" value="1"/>
</dbReference>
<gene>
    <name evidence="2" type="ORF">HMPREF3222_01156</name>
</gene>
<comment type="caution">
    <text evidence="2">The sequence shown here is derived from an EMBL/GenBank/DDBJ whole genome shotgun (WGS) entry which is preliminary data.</text>
</comment>
<dbReference type="Pfam" id="PF09578">
    <property type="entry name" value="Spore_YabQ"/>
    <property type="match status" value="1"/>
</dbReference>
<feature type="transmembrane region" description="Helical" evidence="1">
    <location>
        <begin position="12"/>
        <end position="31"/>
    </location>
</feature>
<keyword evidence="1" id="KW-1133">Transmembrane helix</keyword>
<evidence type="ECO:0000313" key="2">
    <source>
        <dbReference type="EMBL" id="KXA12776.1"/>
    </source>
</evidence>
<evidence type="ECO:0000313" key="3">
    <source>
        <dbReference type="Proteomes" id="UP000070646"/>
    </source>
</evidence>
<protein>
    <submittedName>
        <fullName evidence="2">Spore cortex biosynthesis protein YabQ</fullName>
    </submittedName>
</protein>
<dbReference type="AlphaFoldDB" id="A0A133N922"/>
<accession>A0A133N922</accession>
<dbReference type="InterPro" id="IPR019074">
    <property type="entry name" value="YabQ"/>
</dbReference>
<dbReference type="Proteomes" id="UP000070646">
    <property type="component" value="Unassembled WGS sequence"/>
</dbReference>
<organism evidence="2 3">
    <name type="scientific">Clostridium perfringens</name>
    <dbReference type="NCBI Taxonomy" id="1502"/>
    <lineage>
        <taxon>Bacteria</taxon>
        <taxon>Bacillati</taxon>
        <taxon>Bacillota</taxon>
        <taxon>Clostridia</taxon>
        <taxon>Eubacteriales</taxon>
        <taxon>Clostridiaceae</taxon>
        <taxon>Clostridium</taxon>
    </lineage>
</organism>
<evidence type="ECO:0000256" key="1">
    <source>
        <dbReference type="SAM" id="Phobius"/>
    </source>
</evidence>
<keyword evidence="1" id="KW-0472">Membrane</keyword>
<dbReference type="PATRIC" id="fig|1502.174.peg.1171"/>
<name>A0A133N922_CLOPF</name>
<feature type="transmembrane region" description="Helical" evidence="1">
    <location>
        <begin position="69"/>
        <end position="88"/>
    </location>
</feature>
<keyword evidence="1" id="KW-0812">Transmembrane</keyword>
<dbReference type="EMBL" id="LRPU01000059">
    <property type="protein sequence ID" value="KXA12776.1"/>
    <property type="molecule type" value="Genomic_DNA"/>
</dbReference>
<sequence length="127" mass="15151">MGDMLLDINIQFKIVIFAILSGIIVGFLFDIYREFRGVCKNKILITIEDILFWIWCSLIVFVFLLKYNYALLGVYVYVFMGITLVIYLKTLSKYFRRIQHKILAILLKNIRIIFKNIRYAFKNTFTN</sequence>
<feature type="transmembrane region" description="Helical" evidence="1">
    <location>
        <begin position="43"/>
        <end position="63"/>
    </location>
</feature>